<keyword evidence="4" id="KW-0547">Nucleotide-binding</keyword>
<evidence type="ECO:0000256" key="5">
    <source>
        <dbReference type="ARBA" id="ARBA00022801"/>
    </source>
</evidence>
<dbReference type="GO" id="GO:0004540">
    <property type="term" value="F:RNA nuclease activity"/>
    <property type="evidence" value="ECO:0007669"/>
    <property type="project" value="InterPro"/>
</dbReference>
<dbReference type="GO" id="GO:0000166">
    <property type="term" value="F:nucleotide binding"/>
    <property type="evidence" value="ECO:0007669"/>
    <property type="project" value="UniProtKB-KW"/>
</dbReference>
<dbReference type="OrthoDB" id="9802833at2"/>
<dbReference type="PANTHER" id="PTHR34139:SF1">
    <property type="entry name" value="RNASE MJ1380-RELATED"/>
    <property type="match status" value="1"/>
</dbReference>
<organism evidence="7 8">
    <name type="scientific">Desulfosarcina widdelii</name>
    <dbReference type="NCBI Taxonomy" id="947919"/>
    <lineage>
        <taxon>Bacteria</taxon>
        <taxon>Pseudomonadati</taxon>
        <taxon>Thermodesulfobacteriota</taxon>
        <taxon>Desulfobacteria</taxon>
        <taxon>Desulfobacterales</taxon>
        <taxon>Desulfosarcinaceae</taxon>
        <taxon>Desulfosarcina</taxon>
    </lineage>
</organism>
<evidence type="ECO:0000313" key="7">
    <source>
        <dbReference type="EMBL" id="BBO73139.1"/>
    </source>
</evidence>
<keyword evidence="1" id="KW-0597">Phosphoprotein</keyword>
<dbReference type="InterPro" id="IPR008201">
    <property type="entry name" value="HepT-like"/>
</dbReference>
<name>A0A5K7YYM3_9BACT</name>
<dbReference type="InterPro" id="IPR037038">
    <property type="entry name" value="HepT-like_sf"/>
</dbReference>
<proteinExistence type="inferred from homology"/>
<dbReference type="Gene3D" id="1.20.120.580">
    <property type="entry name" value="bsu32300-like"/>
    <property type="match status" value="1"/>
</dbReference>
<dbReference type="InterPro" id="IPR051813">
    <property type="entry name" value="HepT_RNase_toxin"/>
</dbReference>
<gene>
    <name evidence="7" type="ORF">DSCW_05560</name>
</gene>
<keyword evidence="5" id="KW-0378">Hydrolase</keyword>
<evidence type="ECO:0000313" key="8">
    <source>
        <dbReference type="Proteomes" id="UP000427769"/>
    </source>
</evidence>
<dbReference type="PANTHER" id="PTHR34139">
    <property type="entry name" value="UPF0331 PROTEIN MJ0127"/>
    <property type="match status" value="1"/>
</dbReference>
<evidence type="ECO:0000256" key="3">
    <source>
        <dbReference type="ARBA" id="ARBA00022722"/>
    </source>
</evidence>
<evidence type="ECO:0000256" key="6">
    <source>
        <dbReference type="ARBA" id="ARBA00024207"/>
    </source>
</evidence>
<dbReference type="Pfam" id="PF01934">
    <property type="entry name" value="HepT-like"/>
    <property type="match status" value="1"/>
</dbReference>
<reference evidence="7 8" key="1">
    <citation type="submission" date="2019-11" db="EMBL/GenBank/DDBJ databases">
        <title>Comparative genomics of hydrocarbon-degrading Desulfosarcina strains.</title>
        <authorList>
            <person name="Watanabe M."/>
            <person name="Kojima H."/>
            <person name="Fukui M."/>
        </authorList>
    </citation>
    <scope>NUCLEOTIDE SEQUENCE [LARGE SCALE GENOMIC DNA]</scope>
    <source>
        <strain evidence="7 8">PP31</strain>
    </source>
</reference>
<accession>A0A5K7YYM3</accession>
<dbReference type="AlphaFoldDB" id="A0A5K7YYM3"/>
<comment type="similarity">
    <text evidence="6">Belongs to the HepT RNase toxin family.</text>
</comment>
<evidence type="ECO:0000256" key="4">
    <source>
        <dbReference type="ARBA" id="ARBA00022741"/>
    </source>
</evidence>
<dbReference type="Proteomes" id="UP000427769">
    <property type="component" value="Chromosome"/>
</dbReference>
<dbReference type="SUPFAM" id="SSF81593">
    <property type="entry name" value="Nucleotidyltransferase substrate binding subunit/domain"/>
    <property type="match status" value="1"/>
</dbReference>
<protein>
    <submittedName>
        <fullName evidence="7">DUF86 domain-containing protein</fullName>
    </submittedName>
</protein>
<dbReference type="EMBL" id="AP021875">
    <property type="protein sequence ID" value="BBO73139.1"/>
    <property type="molecule type" value="Genomic_DNA"/>
</dbReference>
<sequence length="111" mass="13002">MPHRRWDIRIHDILASIEKIQKYTDNMDAKAFRDDPKTVDAVVRNLEIIGEAARHVPDEIVEEHHKIPWREMRDMRNLLSHEYFGVNSDIVWETIQSDLPGLPALLKAILP</sequence>
<dbReference type="GO" id="GO:0016787">
    <property type="term" value="F:hydrolase activity"/>
    <property type="evidence" value="ECO:0007669"/>
    <property type="project" value="UniProtKB-KW"/>
</dbReference>
<dbReference type="KEGG" id="dwd:DSCW_05560"/>
<dbReference type="GO" id="GO:0110001">
    <property type="term" value="C:toxin-antitoxin complex"/>
    <property type="evidence" value="ECO:0007669"/>
    <property type="project" value="InterPro"/>
</dbReference>
<keyword evidence="3" id="KW-0540">Nuclease</keyword>
<keyword evidence="2" id="KW-1277">Toxin-antitoxin system</keyword>
<evidence type="ECO:0000256" key="2">
    <source>
        <dbReference type="ARBA" id="ARBA00022649"/>
    </source>
</evidence>
<dbReference type="RefSeq" id="WP_155302271.1">
    <property type="nucleotide sequence ID" value="NZ_AP021875.1"/>
</dbReference>
<evidence type="ECO:0000256" key="1">
    <source>
        <dbReference type="ARBA" id="ARBA00022553"/>
    </source>
</evidence>
<keyword evidence="8" id="KW-1185">Reference proteome</keyword>